<keyword evidence="6" id="KW-0256">Endoplasmic reticulum</keyword>
<evidence type="ECO:0000313" key="12">
    <source>
        <dbReference type="EMBL" id="KAJ9593658.1"/>
    </source>
</evidence>
<keyword evidence="8" id="KW-0342">GTP-binding</keyword>
<sequence>MGKQEQVKPPHYIQLLNISDPQLIGILIGILVILITTVLILLWRRKKHARRGVLLTGLCDAGKTLIYTRLLHNKFVQTHTSVKENVGDYENNGSSLKIVDIPGHERLRGKFFDEYKTAARGIMYVVDSNTVQKEIRDVAEYLYTLLSDAVVAKNSPPFLIVCNKQDQTMAKGSNVIRSLLEKEMNVLRTTKASQLESTNEIANNNTFLGKQDKEFEFDHLYPIKVDFVETCATKVDDENKSELEALEKWLFQIA</sequence>
<organism evidence="12 13">
    <name type="scientific">Diploptera punctata</name>
    <name type="common">Pacific beetle cockroach</name>
    <dbReference type="NCBI Taxonomy" id="6984"/>
    <lineage>
        <taxon>Eukaryota</taxon>
        <taxon>Metazoa</taxon>
        <taxon>Ecdysozoa</taxon>
        <taxon>Arthropoda</taxon>
        <taxon>Hexapoda</taxon>
        <taxon>Insecta</taxon>
        <taxon>Pterygota</taxon>
        <taxon>Neoptera</taxon>
        <taxon>Polyneoptera</taxon>
        <taxon>Dictyoptera</taxon>
        <taxon>Blattodea</taxon>
        <taxon>Blaberoidea</taxon>
        <taxon>Blaberidae</taxon>
        <taxon>Diplopterinae</taxon>
        <taxon>Diploptera</taxon>
    </lineage>
</organism>
<name>A0AAD8A7A6_DIPPU</name>
<comment type="subcellular location">
    <subcellularLocation>
        <location evidence="1">Endoplasmic reticulum membrane</location>
        <topology evidence="1">Single-pass membrane protein</topology>
    </subcellularLocation>
</comment>
<dbReference type="InterPro" id="IPR019009">
    <property type="entry name" value="SRP_receptor_beta_su"/>
</dbReference>
<evidence type="ECO:0000256" key="11">
    <source>
        <dbReference type="SAM" id="Phobius"/>
    </source>
</evidence>
<dbReference type="AlphaFoldDB" id="A0AAD8A7A6"/>
<evidence type="ECO:0000256" key="8">
    <source>
        <dbReference type="ARBA" id="ARBA00023134"/>
    </source>
</evidence>
<accession>A0AAD8A7A6</accession>
<dbReference type="PROSITE" id="PS51417">
    <property type="entry name" value="ARF"/>
    <property type="match status" value="1"/>
</dbReference>
<evidence type="ECO:0000256" key="5">
    <source>
        <dbReference type="ARBA" id="ARBA00022741"/>
    </source>
</evidence>
<evidence type="ECO:0000256" key="9">
    <source>
        <dbReference type="ARBA" id="ARBA00023136"/>
    </source>
</evidence>
<evidence type="ECO:0000256" key="7">
    <source>
        <dbReference type="ARBA" id="ARBA00022989"/>
    </source>
</evidence>
<dbReference type="CDD" id="cd04105">
    <property type="entry name" value="SR_beta"/>
    <property type="match status" value="1"/>
</dbReference>
<dbReference type="Pfam" id="PF09439">
    <property type="entry name" value="SRPRB"/>
    <property type="match status" value="1"/>
</dbReference>
<evidence type="ECO:0000256" key="4">
    <source>
        <dbReference type="ARBA" id="ARBA00022692"/>
    </source>
</evidence>
<comment type="caution">
    <text evidence="12">The sequence shown here is derived from an EMBL/GenBank/DDBJ whole genome shotgun (WGS) entry which is preliminary data.</text>
</comment>
<reference evidence="12" key="2">
    <citation type="submission" date="2023-05" db="EMBL/GenBank/DDBJ databases">
        <authorList>
            <person name="Fouks B."/>
        </authorList>
    </citation>
    <scope>NUCLEOTIDE SEQUENCE</scope>
    <source>
        <strain evidence="12">Stay&amp;Tobe</strain>
        <tissue evidence="12">Testes</tissue>
    </source>
</reference>
<evidence type="ECO:0000256" key="10">
    <source>
        <dbReference type="ARBA" id="ARBA00023170"/>
    </source>
</evidence>
<comment type="similarity">
    <text evidence="2">Belongs to the SRP receptor beta subunit family.</text>
</comment>
<evidence type="ECO:0000256" key="3">
    <source>
        <dbReference type="ARBA" id="ARBA00020256"/>
    </source>
</evidence>
<reference evidence="12" key="1">
    <citation type="journal article" date="2023" name="IScience">
        <title>Live-bearing cockroach genome reveals convergent evolutionary mechanisms linked to viviparity in insects and beyond.</title>
        <authorList>
            <person name="Fouks B."/>
            <person name="Harrison M.C."/>
            <person name="Mikhailova A.A."/>
            <person name="Marchal E."/>
            <person name="English S."/>
            <person name="Carruthers M."/>
            <person name="Jennings E.C."/>
            <person name="Chiamaka E.L."/>
            <person name="Frigard R.A."/>
            <person name="Pippel M."/>
            <person name="Attardo G.M."/>
            <person name="Benoit J.B."/>
            <person name="Bornberg-Bauer E."/>
            <person name="Tobe S.S."/>
        </authorList>
    </citation>
    <scope>NUCLEOTIDE SEQUENCE</scope>
    <source>
        <strain evidence="12">Stay&amp;Tobe</strain>
    </source>
</reference>
<dbReference type="GO" id="GO:0005525">
    <property type="term" value="F:GTP binding"/>
    <property type="evidence" value="ECO:0007669"/>
    <property type="project" value="UniProtKB-KW"/>
</dbReference>
<keyword evidence="10" id="KW-0675">Receptor</keyword>
<dbReference type="PANTHER" id="PTHR11711">
    <property type="entry name" value="ADP RIBOSYLATION FACTOR-RELATED"/>
    <property type="match status" value="1"/>
</dbReference>
<dbReference type="Proteomes" id="UP001233999">
    <property type="component" value="Unassembled WGS sequence"/>
</dbReference>
<keyword evidence="5" id="KW-0547">Nucleotide-binding</keyword>
<keyword evidence="9 11" id="KW-0472">Membrane</keyword>
<keyword evidence="13" id="KW-1185">Reference proteome</keyword>
<feature type="transmembrane region" description="Helical" evidence="11">
    <location>
        <begin position="23"/>
        <end position="43"/>
    </location>
</feature>
<dbReference type="InterPro" id="IPR027417">
    <property type="entry name" value="P-loop_NTPase"/>
</dbReference>
<proteinExistence type="inferred from homology"/>
<keyword evidence="7 11" id="KW-1133">Transmembrane helix</keyword>
<evidence type="ECO:0000256" key="2">
    <source>
        <dbReference type="ARBA" id="ARBA00005619"/>
    </source>
</evidence>
<evidence type="ECO:0000256" key="6">
    <source>
        <dbReference type="ARBA" id="ARBA00022824"/>
    </source>
</evidence>
<dbReference type="SUPFAM" id="SSF52540">
    <property type="entry name" value="P-loop containing nucleoside triphosphate hydrolases"/>
    <property type="match status" value="1"/>
</dbReference>
<dbReference type="GO" id="GO:0005789">
    <property type="term" value="C:endoplasmic reticulum membrane"/>
    <property type="evidence" value="ECO:0007669"/>
    <property type="project" value="UniProtKB-SubCell"/>
</dbReference>
<gene>
    <name evidence="12" type="ORF">L9F63_014783</name>
</gene>
<evidence type="ECO:0000313" key="13">
    <source>
        <dbReference type="Proteomes" id="UP001233999"/>
    </source>
</evidence>
<dbReference type="SMART" id="SM00177">
    <property type="entry name" value="ARF"/>
    <property type="match status" value="1"/>
</dbReference>
<dbReference type="InterPro" id="IPR024156">
    <property type="entry name" value="Small_GTPase_ARF"/>
</dbReference>
<evidence type="ECO:0000256" key="1">
    <source>
        <dbReference type="ARBA" id="ARBA00004389"/>
    </source>
</evidence>
<dbReference type="Gene3D" id="3.40.50.300">
    <property type="entry name" value="P-loop containing nucleotide triphosphate hydrolases"/>
    <property type="match status" value="1"/>
</dbReference>
<keyword evidence="4 11" id="KW-0812">Transmembrane</keyword>
<protein>
    <recommendedName>
        <fullName evidence="3">Signal recognition particle receptor subunit beta</fullName>
    </recommendedName>
</protein>
<dbReference type="EMBL" id="JASPKZ010003417">
    <property type="protein sequence ID" value="KAJ9593658.1"/>
    <property type="molecule type" value="Genomic_DNA"/>
</dbReference>